<evidence type="ECO:0000313" key="3">
    <source>
        <dbReference type="Proteomes" id="UP000253752"/>
    </source>
</evidence>
<dbReference type="RefSeq" id="WP_009305620.1">
    <property type="nucleotide sequence ID" value="NZ_CP089331.1"/>
</dbReference>
<name>A0A369MRL9_EGGLN</name>
<reference evidence="2 3" key="1">
    <citation type="journal article" date="2018" name="Elife">
        <title>Discovery and characterization of a prevalent human gut bacterial enzyme sufficient for the inactivation of a family of plant toxins.</title>
        <authorList>
            <person name="Koppel N."/>
            <person name="Bisanz J.E."/>
            <person name="Pandelia M.E."/>
            <person name="Turnbaugh P.J."/>
            <person name="Balskus E.P."/>
        </authorList>
    </citation>
    <scope>NUCLEOTIDE SEQUENCE [LARGE SCALE GENOMIC DNA]</scope>
    <source>
        <strain evidence="2 3">MR1 #12</strain>
    </source>
</reference>
<dbReference type="EMBL" id="PPTX01000015">
    <property type="protein sequence ID" value="RDB78520.1"/>
    <property type="molecule type" value="Genomic_DNA"/>
</dbReference>
<dbReference type="GeneID" id="69509526"/>
<comment type="caution">
    <text evidence="2">The sequence shown here is derived from an EMBL/GenBank/DDBJ whole genome shotgun (WGS) entry which is preliminary data.</text>
</comment>
<protein>
    <recommendedName>
        <fullName evidence="4">Type II secretion system protein</fullName>
    </recommendedName>
</protein>
<keyword evidence="1" id="KW-0812">Transmembrane</keyword>
<organism evidence="2 3">
    <name type="scientific">Eggerthella lenta</name>
    <name type="common">Eubacterium lentum</name>
    <dbReference type="NCBI Taxonomy" id="84112"/>
    <lineage>
        <taxon>Bacteria</taxon>
        <taxon>Bacillati</taxon>
        <taxon>Actinomycetota</taxon>
        <taxon>Coriobacteriia</taxon>
        <taxon>Eggerthellales</taxon>
        <taxon>Eggerthellaceae</taxon>
        <taxon>Eggerthella</taxon>
    </lineage>
</organism>
<feature type="transmembrane region" description="Helical" evidence="1">
    <location>
        <begin position="21"/>
        <end position="47"/>
    </location>
</feature>
<evidence type="ECO:0000256" key="1">
    <source>
        <dbReference type="SAM" id="Phobius"/>
    </source>
</evidence>
<dbReference type="Proteomes" id="UP000253752">
    <property type="component" value="Unassembled WGS sequence"/>
</dbReference>
<dbReference type="AlphaFoldDB" id="A0A369MRL9"/>
<evidence type="ECO:0000313" key="2">
    <source>
        <dbReference type="EMBL" id="RDB78520.1"/>
    </source>
</evidence>
<accession>A0A369MRL9</accession>
<gene>
    <name evidence="2" type="ORF">C1872_10250</name>
</gene>
<keyword evidence="1" id="KW-0472">Membrane</keyword>
<sequence>MTPLLDKASLRSRLRDTRGFMIAEQLTSIVFIGLLCVAVGVGLQVAMNSYASITRQAQADALLQQAVEVVSDELTYARDVEGEGTQAPDNPLYFTSPTRHETSVLQSSETGEDGIWLNAAGEQSQIVPARDGLAPKLAELSYNADNETWSFRITIASGEDVAAEAAMTVKRIGS</sequence>
<evidence type="ECO:0008006" key="4">
    <source>
        <dbReference type="Google" id="ProtNLM"/>
    </source>
</evidence>
<proteinExistence type="predicted"/>
<keyword evidence="1" id="KW-1133">Transmembrane helix</keyword>